<dbReference type="PANTHER" id="PTHR43295">
    <property type="entry name" value="ARGININE DECARBOXYLASE"/>
    <property type="match status" value="1"/>
</dbReference>
<dbReference type="InterPro" id="IPR002985">
    <property type="entry name" value="Arg_decrbxlase"/>
</dbReference>
<dbReference type="GO" id="GO:0009446">
    <property type="term" value="P:putrescine biosynthetic process"/>
    <property type="evidence" value="ECO:0000318"/>
    <property type="project" value="GO_Central"/>
</dbReference>
<dbReference type="InterPro" id="IPR009006">
    <property type="entry name" value="Ala_racemase/Decarboxylase_C"/>
</dbReference>
<evidence type="ECO:0000256" key="12">
    <source>
        <dbReference type="RuleBase" id="RU003740"/>
    </source>
</evidence>
<feature type="domain" description="Orn/DAP/Arg decarboxylase 2 N-terminal" evidence="13">
    <location>
        <begin position="174"/>
        <end position="428"/>
    </location>
</feature>
<keyword evidence="9 12" id="KW-0745">Spermidine biosynthesis</keyword>
<gene>
    <name evidence="14" type="ORF">GSMUA_129610.1</name>
</gene>
<evidence type="ECO:0000256" key="6">
    <source>
        <dbReference type="ARBA" id="ARBA00022793"/>
    </source>
</evidence>
<evidence type="ECO:0000256" key="2">
    <source>
        <dbReference type="ARBA" id="ARBA00001946"/>
    </source>
</evidence>
<evidence type="ECO:0000256" key="10">
    <source>
        <dbReference type="ARBA" id="ARBA00023239"/>
    </source>
</evidence>
<dbReference type="Proteomes" id="UP000012960">
    <property type="component" value="Unplaced"/>
</dbReference>
<name>A0A804IT23_MUSAM</name>
<dbReference type="EC" id="4.1.1.19" evidence="5 12"/>
<dbReference type="EnsemblPlants" id="Ma04_t23540.1">
    <property type="protein sequence ID" value="Ma04_p23540.1"/>
    <property type="gene ID" value="Ma04_g23540"/>
</dbReference>
<evidence type="ECO:0000256" key="5">
    <source>
        <dbReference type="ARBA" id="ARBA00012426"/>
    </source>
</evidence>
<comment type="cofactor">
    <cofactor evidence="2 12">
        <name>Mg(2+)</name>
        <dbReference type="ChEBI" id="CHEBI:18420"/>
    </cofactor>
</comment>
<evidence type="ECO:0000256" key="8">
    <source>
        <dbReference type="ARBA" id="ARBA00022898"/>
    </source>
</evidence>
<dbReference type="InterPro" id="IPR000183">
    <property type="entry name" value="Orn/DAP/Arg_de-COase"/>
</dbReference>
<dbReference type="PRINTS" id="PR01180">
    <property type="entry name" value="ARGDCRBXLASE"/>
</dbReference>
<reference evidence="15" key="2">
    <citation type="submission" date="2021-05" db="UniProtKB">
        <authorList>
            <consortium name="EnsemblPlants"/>
        </authorList>
    </citation>
    <scope>IDENTIFICATION</scope>
    <source>
        <strain evidence="15">subsp. malaccensis</strain>
    </source>
</reference>
<dbReference type="Pfam" id="PF02784">
    <property type="entry name" value="Orn_Arg_deC_N"/>
    <property type="match status" value="1"/>
</dbReference>
<evidence type="ECO:0000313" key="14">
    <source>
        <dbReference type="EMBL" id="CAG1843166.1"/>
    </source>
</evidence>
<comment type="similarity">
    <text evidence="4 12">Belongs to the Orn/Lys/Arg decarboxylase class-II family. SpeA subfamily.</text>
</comment>
<keyword evidence="6 12" id="KW-0210">Decarboxylase</keyword>
<dbReference type="UniPathway" id="UPA00186">
    <property type="reaction ID" value="UER00284"/>
</dbReference>
<evidence type="ECO:0000256" key="9">
    <source>
        <dbReference type="ARBA" id="ARBA00023066"/>
    </source>
</evidence>
<dbReference type="Gene3D" id="3.20.20.10">
    <property type="entry name" value="Alanine racemase"/>
    <property type="match status" value="1"/>
</dbReference>
<proteinExistence type="inferred from homology"/>
<evidence type="ECO:0000256" key="4">
    <source>
        <dbReference type="ARBA" id="ARBA00008357"/>
    </source>
</evidence>
<dbReference type="EMBL" id="HG996469">
    <property type="protein sequence ID" value="CAG1843166.1"/>
    <property type="molecule type" value="Genomic_DNA"/>
</dbReference>
<comment type="cofactor">
    <cofactor evidence="1 12">
        <name>pyridoxal 5'-phosphate</name>
        <dbReference type="ChEBI" id="CHEBI:597326"/>
    </cofactor>
</comment>
<keyword evidence="8 12" id="KW-0663">Pyridoxal phosphate</keyword>
<dbReference type="GO" id="GO:0006527">
    <property type="term" value="P:L-arginine catabolic process"/>
    <property type="evidence" value="ECO:0007669"/>
    <property type="project" value="InterPro"/>
</dbReference>
<reference evidence="14" key="1">
    <citation type="submission" date="2021-03" db="EMBL/GenBank/DDBJ databases">
        <authorList>
            <consortium name="Genoscope - CEA"/>
            <person name="William W."/>
        </authorList>
    </citation>
    <scope>NUCLEOTIDE SEQUENCE</scope>
    <source>
        <strain evidence="14">Doubled-haploid Pahang</strain>
    </source>
</reference>
<dbReference type="PRINTS" id="PR01179">
    <property type="entry name" value="ODADCRBXLASE"/>
</dbReference>
<evidence type="ECO:0000256" key="3">
    <source>
        <dbReference type="ARBA" id="ARBA00004773"/>
    </source>
</evidence>
<protein>
    <recommendedName>
        <fullName evidence="5 12">Arginine decarboxylase</fullName>
        <ecNumber evidence="5 12">4.1.1.19</ecNumber>
    </recommendedName>
</protein>
<evidence type="ECO:0000256" key="1">
    <source>
        <dbReference type="ARBA" id="ARBA00001933"/>
    </source>
</evidence>
<dbReference type="Gene3D" id="2.40.37.10">
    <property type="entry name" value="Lyase, Ornithine Decarboxylase, Chain A, domain 1"/>
    <property type="match status" value="1"/>
</dbReference>
<comment type="pathway">
    <text evidence="3 12">Amine and polyamine biosynthesis; agmatine biosynthesis; agmatine from L-arginine: step 1/1.</text>
</comment>
<dbReference type="InterPro" id="IPR022653">
    <property type="entry name" value="De-COase2_pyr-phos_BS"/>
</dbReference>
<evidence type="ECO:0000313" key="16">
    <source>
        <dbReference type="Proteomes" id="UP000012960"/>
    </source>
</evidence>
<sequence>MHSSSSCFVSCQPISSSVLQSSLYSRVLNPSVVSPVAARIRRQLTGTSGYVHGDLILPLTRINYRRLSERRPSEVSPVVTVTSQWSVEGSDEFCKIDEWARPYFHINSRGKVVVRPYGTTTGPDQEIDIVEVVEAATKLVHSGRHHQLALLIQFLDLIRHRLESLHNAFGSAMKSRNYRSHYQGVFPLKCNHDLLIIDDVLRSGRGFNFGLQVESKQELFLAMHGLIRGSSEAYLICNGYKDKDYISLASVASAMGFKTYLVLEKEEEVELALDTWPEFNIRPMIGLQGKLCTSHTGCFGSTIGLTRDQIRGAVRKLKEHDMMDRLRLLRLDIGSQTPSTATVFDAVAEATETYCELAKLGARMQAIDVGGDFCLGNDGCLSGDRETKMSVVDDLDEYASAVVGAAQKLCDKWGVPQPVICSENGRFILSHHSVLVFEPISSTATVKPTTIVDPVRPSNVKLSAISQTPGVSAKRPYPVIPLHCLDQQPQVEGAQLDPTGGSRGVPLHEHKQDGGRNYMGMFLIDGEALQRVHNIFGELSSIRVELSDEVRRYKVTHAVQAASCEEIAQERKQDPRLLLEALKQQVSKNDLPHWTFTVLERVFRSSFPGGR</sequence>
<dbReference type="AlphaFoldDB" id="A0A804IT23"/>
<evidence type="ECO:0000259" key="13">
    <source>
        <dbReference type="Pfam" id="PF02784"/>
    </source>
</evidence>
<keyword evidence="10 12" id="KW-0456">Lyase</keyword>
<dbReference type="GO" id="GO:0008792">
    <property type="term" value="F:arginine decarboxylase activity"/>
    <property type="evidence" value="ECO:0000318"/>
    <property type="project" value="GO_Central"/>
</dbReference>
<accession>A0A804IT23</accession>
<organism evidence="15 16">
    <name type="scientific">Musa acuminata subsp. malaccensis</name>
    <name type="common">Wild banana</name>
    <name type="synonym">Musa malaccensis</name>
    <dbReference type="NCBI Taxonomy" id="214687"/>
    <lineage>
        <taxon>Eukaryota</taxon>
        <taxon>Viridiplantae</taxon>
        <taxon>Streptophyta</taxon>
        <taxon>Embryophyta</taxon>
        <taxon>Tracheophyta</taxon>
        <taxon>Spermatophyta</taxon>
        <taxon>Magnoliopsida</taxon>
        <taxon>Liliopsida</taxon>
        <taxon>Zingiberales</taxon>
        <taxon>Musaceae</taxon>
        <taxon>Musa</taxon>
    </lineage>
</organism>
<evidence type="ECO:0000313" key="15">
    <source>
        <dbReference type="EnsemblPlants" id="Ma04_p23540.1"/>
    </source>
</evidence>
<dbReference type="InParanoid" id="A0A804IT23"/>
<dbReference type="InterPro" id="IPR022644">
    <property type="entry name" value="De-COase2_N"/>
</dbReference>
<keyword evidence="7 12" id="KW-0460">Magnesium</keyword>
<evidence type="ECO:0000256" key="7">
    <source>
        <dbReference type="ARBA" id="ARBA00022842"/>
    </source>
</evidence>
<dbReference type="SUPFAM" id="SSF51419">
    <property type="entry name" value="PLP-binding barrel"/>
    <property type="match status" value="1"/>
</dbReference>
<comment type="catalytic activity">
    <reaction evidence="11 12">
        <text>L-arginine + H(+) = agmatine + CO2</text>
        <dbReference type="Rhea" id="RHEA:17641"/>
        <dbReference type="ChEBI" id="CHEBI:15378"/>
        <dbReference type="ChEBI" id="CHEBI:16526"/>
        <dbReference type="ChEBI" id="CHEBI:32682"/>
        <dbReference type="ChEBI" id="CHEBI:58145"/>
        <dbReference type="EC" id="4.1.1.19"/>
    </reaction>
</comment>
<dbReference type="SMR" id="A0A804IT23"/>
<dbReference type="OrthoDB" id="1736852at2759"/>
<dbReference type="Gramene" id="Ma04_t23540.1">
    <property type="protein sequence ID" value="Ma04_p23540.1"/>
    <property type="gene ID" value="Ma04_g23540"/>
</dbReference>
<dbReference type="InterPro" id="IPR029066">
    <property type="entry name" value="PLP-binding_barrel"/>
</dbReference>
<dbReference type="PROSITE" id="PS00878">
    <property type="entry name" value="ODR_DC_2_1"/>
    <property type="match status" value="1"/>
</dbReference>
<dbReference type="GO" id="GO:0008295">
    <property type="term" value="P:spermidine biosynthetic process"/>
    <property type="evidence" value="ECO:0007669"/>
    <property type="project" value="UniProtKB-KW"/>
</dbReference>
<evidence type="ECO:0000256" key="11">
    <source>
        <dbReference type="ARBA" id="ARBA00049309"/>
    </source>
</evidence>
<dbReference type="PANTHER" id="PTHR43295:SF1">
    <property type="entry name" value="ARGININE DECARBOXYLASE 1, CHLOROPLASTIC-RELATED"/>
    <property type="match status" value="1"/>
</dbReference>
<keyword evidence="16" id="KW-1185">Reference proteome</keyword>